<evidence type="ECO:0000313" key="1">
    <source>
        <dbReference type="EMBL" id="GIZ05125.1"/>
    </source>
</evidence>
<organism evidence="1 2">
    <name type="scientific">Caerostris extrusa</name>
    <name type="common">Bark spider</name>
    <name type="synonym">Caerostris bankana</name>
    <dbReference type="NCBI Taxonomy" id="172846"/>
    <lineage>
        <taxon>Eukaryota</taxon>
        <taxon>Metazoa</taxon>
        <taxon>Ecdysozoa</taxon>
        <taxon>Arthropoda</taxon>
        <taxon>Chelicerata</taxon>
        <taxon>Arachnida</taxon>
        <taxon>Araneae</taxon>
        <taxon>Araneomorphae</taxon>
        <taxon>Entelegynae</taxon>
        <taxon>Araneoidea</taxon>
        <taxon>Araneidae</taxon>
        <taxon>Caerostris</taxon>
    </lineage>
</organism>
<dbReference type="AlphaFoldDB" id="A0AAV4YFT6"/>
<dbReference type="EMBL" id="BPLR01019215">
    <property type="protein sequence ID" value="GIZ05125.1"/>
    <property type="molecule type" value="Genomic_DNA"/>
</dbReference>
<comment type="caution">
    <text evidence="1">The sequence shown here is derived from an EMBL/GenBank/DDBJ whole genome shotgun (WGS) entry which is preliminary data.</text>
</comment>
<dbReference type="Proteomes" id="UP001054945">
    <property type="component" value="Unassembled WGS sequence"/>
</dbReference>
<sequence>MISPLQRSCPLTTSKKECSTPILDKLARPAITRHLGRLMGIAALDEELSGQKWDDVPIHILIDCSGCSLARDVLFLSGCYLVPSQQ</sequence>
<proteinExistence type="predicted"/>
<keyword evidence="2" id="KW-1185">Reference proteome</keyword>
<reference evidence="1 2" key="1">
    <citation type="submission" date="2021-06" db="EMBL/GenBank/DDBJ databases">
        <title>Caerostris extrusa draft genome.</title>
        <authorList>
            <person name="Kono N."/>
            <person name="Arakawa K."/>
        </authorList>
    </citation>
    <scope>NUCLEOTIDE SEQUENCE [LARGE SCALE GENOMIC DNA]</scope>
</reference>
<name>A0AAV4YFT6_CAEEX</name>
<accession>A0AAV4YFT6</accession>
<evidence type="ECO:0000313" key="2">
    <source>
        <dbReference type="Proteomes" id="UP001054945"/>
    </source>
</evidence>
<gene>
    <name evidence="1" type="ORF">CEXT_796111</name>
</gene>
<protein>
    <submittedName>
        <fullName evidence="1">Uncharacterized protein</fullName>
    </submittedName>
</protein>